<dbReference type="GO" id="GO:0046316">
    <property type="term" value="F:gluconokinase activity"/>
    <property type="evidence" value="ECO:0007669"/>
    <property type="project" value="UniProtKB-EC"/>
</dbReference>
<evidence type="ECO:0000256" key="1">
    <source>
        <dbReference type="ARBA" id="ARBA00004761"/>
    </source>
</evidence>
<dbReference type="Gene3D" id="3.40.50.300">
    <property type="entry name" value="P-loop containing nucleotide triphosphate hydrolases"/>
    <property type="match status" value="1"/>
</dbReference>
<dbReference type="SUPFAM" id="SSF52540">
    <property type="entry name" value="P-loop containing nucleoside triphosphate hydrolases"/>
    <property type="match status" value="1"/>
</dbReference>
<dbReference type="Proteomes" id="UP000184512">
    <property type="component" value="Unassembled WGS sequence"/>
</dbReference>
<keyword evidence="12" id="KW-1185">Reference proteome</keyword>
<dbReference type="PANTHER" id="PTHR43442:SF3">
    <property type="entry name" value="GLUCONOKINASE-RELATED"/>
    <property type="match status" value="1"/>
</dbReference>
<keyword evidence="8" id="KW-0311">Gluconate utilization</keyword>
<dbReference type="STRING" id="1123357.SAMN02745244_02631"/>
<sequence>MTNTHLVVMGVAGCGKSTVAGALHDRLGWKMAEGDDLHPAENIAKMSSGVPLTDEDRWPWLRLIVDWTATQDDAGNSTIVTCSALRRVYRDRLRAAPGRTLFVHLAGSQELLAGRLASRTEHFMPASLLPSQFATLEPLEDDEDGFTVDLALPVHEIADLVLSHLGNHSHAEPTEV</sequence>
<evidence type="ECO:0000256" key="5">
    <source>
        <dbReference type="ARBA" id="ARBA00022741"/>
    </source>
</evidence>
<dbReference type="FunFam" id="3.40.50.300:FF:000522">
    <property type="entry name" value="Gluconokinase"/>
    <property type="match status" value="1"/>
</dbReference>
<dbReference type="PANTHER" id="PTHR43442">
    <property type="entry name" value="GLUCONOKINASE-RELATED"/>
    <property type="match status" value="1"/>
</dbReference>
<keyword evidence="6 10" id="KW-0418">Kinase</keyword>
<evidence type="ECO:0000256" key="8">
    <source>
        <dbReference type="ARBA" id="ARBA00023064"/>
    </source>
</evidence>
<dbReference type="OrthoDB" id="9795716at2"/>
<evidence type="ECO:0000313" key="12">
    <source>
        <dbReference type="Proteomes" id="UP000184512"/>
    </source>
</evidence>
<keyword evidence="4 10" id="KW-0808">Transferase</keyword>
<name>A0A1M6JS35_9ACTN</name>
<dbReference type="RefSeq" id="WP_073189038.1">
    <property type="nucleotide sequence ID" value="NZ_FQZG01000053.1"/>
</dbReference>
<dbReference type="CDD" id="cd02021">
    <property type="entry name" value="GntK"/>
    <property type="match status" value="1"/>
</dbReference>
<comment type="similarity">
    <text evidence="2 10">Belongs to the gluconokinase GntK/GntV family.</text>
</comment>
<comment type="pathway">
    <text evidence="1">Carbohydrate acid metabolism.</text>
</comment>
<dbReference type="EC" id="2.7.1.12" evidence="3 10"/>
<evidence type="ECO:0000256" key="3">
    <source>
        <dbReference type="ARBA" id="ARBA00012054"/>
    </source>
</evidence>
<dbReference type="InterPro" id="IPR027417">
    <property type="entry name" value="P-loop_NTPase"/>
</dbReference>
<organism evidence="11 12">
    <name type="scientific">Tessaracoccus bendigoensis DSM 12906</name>
    <dbReference type="NCBI Taxonomy" id="1123357"/>
    <lineage>
        <taxon>Bacteria</taxon>
        <taxon>Bacillati</taxon>
        <taxon>Actinomycetota</taxon>
        <taxon>Actinomycetes</taxon>
        <taxon>Propionibacteriales</taxon>
        <taxon>Propionibacteriaceae</taxon>
        <taxon>Tessaracoccus</taxon>
    </lineage>
</organism>
<protein>
    <recommendedName>
        <fullName evidence="3 10">Gluconokinase</fullName>
        <ecNumber evidence="3 10">2.7.1.12</ecNumber>
    </recommendedName>
</protein>
<dbReference type="NCBIfam" id="TIGR01313">
    <property type="entry name" value="therm_gnt_kin"/>
    <property type="match status" value="1"/>
</dbReference>
<evidence type="ECO:0000256" key="7">
    <source>
        <dbReference type="ARBA" id="ARBA00022840"/>
    </source>
</evidence>
<dbReference type="AlphaFoldDB" id="A0A1M6JS35"/>
<reference evidence="11 12" key="1">
    <citation type="submission" date="2016-11" db="EMBL/GenBank/DDBJ databases">
        <authorList>
            <person name="Jaros S."/>
            <person name="Januszkiewicz K."/>
            <person name="Wedrychowicz H."/>
        </authorList>
    </citation>
    <scope>NUCLEOTIDE SEQUENCE [LARGE SCALE GENOMIC DNA]</scope>
    <source>
        <strain evidence="11 12">DSM 12906</strain>
    </source>
</reference>
<dbReference type="GO" id="GO:0005524">
    <property type="term" value="F:ATP binding"/>
    <property type="evidence" value="ECO:0007669"/>
    <property type="project" value="UniProtKB-KW"/>
</dbReference>
<evidence type="ECO:0000256" key="2">
    <source>
        <dbReference type="ARBA" id="ARBA00008420"/>
    </source>
</evidence>
<accession>A0A1M6JS35</accession>
<evidence type="ECO:0000313" key="11">
    <source>
        <dbReference type="EMBL" id="SHJ49555.1"/>
    </source>
</evidence>
<dbReference type="GO" id="GO:0005737">
    <property type="term" value="C:cytoplasm"/>
    <property type="evidence" value="ECO:0007669"/>
    <property type="project" value="TreeGrafter"/>
</dbReference>
<gene>
    <name evidence="11" type="ORF">SAMN02745244_02631</name>
</gene>
<comment type="catalytic activity">
    <reaction evidence="9 10">
        <text>D-gluconate + ATP = 6-phospho-D-gluconate + ADP + H(+)</text>
        <dbReference type="Rhea" id="RHEA:19433"/>
        <dbReference type="ChEBI" id="CHEBI:15378"/>
        <dbReference type="ChEBI" id="CHEBI:18391"/>
        <dbReference type="ChEBI" id="CHEBI:30616"/>
        <dbReference type="ChEBI" id="CHEBI:58759"/>
        <dbReference type="ChEBI" id="CHEBI:456216"/>
        <dbReference type="EC" id="2.7.1.12"/>
    </reaction>
</comment>
<dbReference type="EMBL" id="FQZG01000053">
    <property type="protein sequence ID" value="SHJ49555.1"/>
    <property type="molecule type" value="Genomic_DNA"/>
</dbReference>
<keyword evidence="7 10" id="KW-0067">ATP-binding</keyword>
<evidence type="ECO:0000256" key="4">
    <source>
        <dbReference type="ARBA" id="ARBA00022679"/>
    </source>
</evidence>
<keyword evidence="5 10" id="KW-0547">Nucleotide-binding</keyword>
<dbReference type="InterPro" id="IPR006001">
    <property type="entry name" value="Therm_gnt_kin"/>
</dbReference>
<evidence type="ECO:0000256" key="9">
    <source>
        <dbReference type="ARBA" id="ARBA00048090"/>
    </source>
</evidence>
<evidence type="ECO:0000256" key="10">
    <source>
        <dbReference type="RuleBase" id="RU363066"/>
    </source>
</evidence>
<proteinExistence type="inferred from homology"/>
<dbReference type="GO" id="GO:0019521">
    <property type="term" value="P:D-gluconate metabolic process"/>
    <property type="evidence" value="ECO:0007669"/>
    <property type="project" value="UniProtKB-KW"/>
</dbReference>
<evidence type="ECO:0000256" key="6">
    <source>
        <dbReference type="ARBA" id="ARBA00022777"/>
    </source>
</evidence>